<evidence type="ECO:0000256" key="3">
    <source>
        <dbReference type="ARBA" id="ARBA00022833"/>
    </source>
</evidence>
<name>A0A6V7P141_ANACO</name>
<organism evidence="8">
    <name type="scientific">Ananas comosus var. bracteatus</name>
    <name type="common">red pineapple</name>
    <dbReference type="NCBI Taxonomy" id="296719"/>
    <lineage>
        <taxon>Eukaryota</taxon>
        <taxon>Viridiplantae</taxon>
        <taxon>Streptophyta</taxon>
        <taxon>Embryophyta</taxon>
        <taxon>Tracheophyta</taxon>
        <taxon>Spermatophyta</taxon>
        <taxon>Magnoliopsida</taxon>
        <taxon>Liliopsida</taxon>
        <taxon>Poales</taxon>
        <taxon>Bromeliaceae</taxon>
        <taxon>Bromelioideae</taxon>
        <taxon>Ananas</taxon>
    </lineage>
</organism>
<feature type="region of interest" description="Disordered" evidence="5">
    <location>
        <begin position="106"/>
        <end position="136"/>
    </location>
</feature>
<dbReference type="SMART" id="SM00575">
    <property type="entry name" value="ZnF_PMZ"/>
    <property type="match status" value="1"/>
</dbReference>
<keyword evidence="6" id="KW-0812">Transmembrane</keyword>
<evidence type="ECO:0000256" key="5">
    <source>
        <dbReference type="SAM" id="MobiDB-lite"/>
    </source>
</evidence>
<accession>A0A6V7P141</accession>
<dbReference type="PROSITE" id="PS50966">
    <property type="entry name" value="ZF_SWIM"/>
    <property type="match status" value="1"/>
</dbReference>
<evidence type="ECO:0000313" key="8">
    <source>
        <dbReference type="EMBL" id="CAD1824562.1"/>
    </source>
</evidence>
<keyword evidence="6" id="KW-0472">Membrane</keyword>
<evidence type="ECO:0000259" key="7">
    <source>
        <dbReference type="PROSITE" id="PS50966"/>
    </source>
</evidence>
<keyword evidence="1" id="KW-0479">Metal-binding</keyword>
<evidence type="ECO:0000256" key="6">
    <source>
        <dbReference type="SAM" id="Phobius"/>
    </source>
</evidence>
<dbReference type="InterPro" id="IPR018289">
    <property type="entry name" value="MULE_transposase_dom"/>
</dbReference>
<dbReference type="InterPro" id="IPR007527">
    <property type="entry name" value="Znf_SWIM"/>
</dbReference>
<dbReference type="Pfam" id="PF03101">
    <property type="entry name" value="FAR1"/>
    <property type="match status" value="1"/>
</dbReference>
<protein>
    <recommendedName>
        <fullName evidence="7">SWIM-type domain-containing protein</fullName>
    </recommendedName>
</protein>
<dbReference type="InterPro" id="IPR004330">
    <property type="entry name" value="FAR1_DNA_bnd_dom"/>
</dbReference>
<keyword evidence="2 4" id="KW-0863">Zinc-finger</keyword>
<feature type="region of interest" description="Disordered" evidence="5">
    <location>
        <begin position="254"/>
        <end position="303"/>
    </location>
</feature>
<reference evidence="8" key="1">
    <citation type="submission" date="2020-07" db="EMBL/GenBank/DDBJ databases">
        <authorList>
            <person name="Lin J."/>
        </authorList>
    </citation>
    <scope>NUCLEOTIDE SEQUENCE</scope>
</reference>
<evidence type="ECO:0000256" key="1">
    <source>
        <dbReference type="ARBA" id="ARBA00022723"/>
    </source>
</evidence>
<keyword evidence="3" id="KW-0862">Zinc</keyword>
<gene>
    <name evidence="8" type="ORF">CB5_LOCUS7773</name>
</gene>
<feature type="compositionally biased region" description="Basic and acidic residues" evidence="5">
    <location>
        <begin position="115"/>
        <end position="136"/>
    </location>
</feature>
<evidence type="ECO:0000256" key="2">
    <source>
        <dbReference type="ARBA" id="ARBA00022771"/>
    </source>
</evidence>
<dbReference type="InterPro" id="IPR006564">
    <property type="entry name" value="Znf_PMZ"/>
</dbReference>
<sequence>MDAEKTVKLCIAISIIAIVVFVVAFVGEEEEKEERGEIYAEEVVRRTLCNPFSIRLSIASTDRVSEFLGLLLGLILFLVRRSPSRRNRFAMESSYAIEDAGEAMQVDGGGDNAQEVEKANNNREEEKKKEDNGEVEKELDTALVLTRRGGSNNLLGQVVNSEEEAYRLYCDYGHRMGFSVRKGKQNYFSGTKNIRTKDYCCSKEGIRYDELPSEVNTSRPDYRTNCKAMVRFRVDEEGRWKVVRFVPEHNHDLAKPEERHLLRSARSSGKGKSGDAAGTPTTNAGSSRVEEGSGNEKVGSTKRSHYVSVQKMTVIEMGDSESLVGHFKRRANEEGMFYWDVQIDKANRMTNFFWRDGRSRDDYDSFGDVVVLDTSYRTSRYNMICASFLGVNHHWQNVMFGCAFLLDETKASFVWLFKSFLESMGDRPPKSIFTTDQDQAISEAIKEVFPNTSHRLCLWTLQKKALAHLGTLNSSRKFHTLFMRCIQECNSEMEFEETWAKMLRKHNLQDHQWLKSLHKIRHKWSSAFNKDAFDGGIELPQRGESPNNVLNGIADKSASLTEFVLAFEKLVEGWRKNEAEEDYRCHRREPLRAIKHSDILKHAGQIYTHKIYKVFENEFLDGCGATSVEETACGGTLFRFELKMQGRGLKACIVILDTSTLLVSCSCKKFETMGILCSHALKAFSLKNVDRIPERYILKRWTKEAKKGLYKLIDQDESLQQECKEAELAFCYHAMRYAYNLVMKSQWHDESRKLLWDAFETGEDSVEKFIELQKLHAHFLRSEH</sequence>
<dbReference type="AlphaFoldDB" id="A0A6V7P141"/>
<dbReference type="Pfam" id="PF04434">
    <property type="entry name" value="SWIM"/>
    <property type="match status" value="1"/>
</dbReference>
<dbReference type="PANTHER" id="PTHR47718">
    <property type="entry name" value="OS01G0519700 PROTEIN"/>
    <property type="match status" value="1"/>
</dbReference>
<dbReference type="Pfam" id="PF10551">
    <property type="entry name" value="MULE"/>
    <property type="match status" value="1"/>
</dbReference>
<feature type="domain" description="SWIM-type" evidence="7">
    <location>
        <begin position="650"/>
        <end position="688"/>
    </location>
</feature>
<dbReference type="PANTHER" id="PTHR47718:SF17">
    <property type="entry name" value="PROTEIN FAR1-RELATED SEQUENCE 5-LIKE"/>
    <property type="match status" value="1"/>
</dbReference>
<dbReference type="GO" id="GO:0008270">
    <property type="term" value="F:zinc ion binding"/>
    <property type="evidence" value="ECO:0007669"/>
    <property type="project" value="UniProtKB-KW"/>
</dbReference>
<keyword evidence="6" id="KW-1133">Transmembrane helix</keyword>
<feature type="compositionally biased region" description="Low complexity" evidence="5">
    <location>
        <begin position="264"/>
        <end position="278"/>
    </location>
</feature>
<dbReference type="EMBL" id="LR862144">
    <property type="protein sequence ID" value="CAD1824562.1"/>
    <property type="molecule type" value="Genomic_DNA"/>
</dbReference>
<evidence type="ECO:0000256" key="4">
    <source>
        <dbReference type="PROSITE-ProRule" id="PRU00325"/>
    </source>
</evidence>
<proteinExistence type="predicted"/>
<feature type="transmembrane region" description="Helical" evidence="6">
    <location>
        <begin position="7"/>
        <end position="27"/>
    </location>
</feature>